<protein>
    <recommendedName>
        <fullName evidence="4">AB hydrolase-1 domain-containing protein</fullName>
    </recommendedName>
</protein>
<dbReference type="InterPro" id="IPR029058">
    <property type="entry name" value="AB_hydrolase_fold"/>
</dbReference>
<gene>
    <name evidence="2" type="ORF">EI77_04343</name>
</gene>
<dbReference type="AlphaFoldDB" id="A0A4R7RJH1"/>
<reference evidence="2 3" key="1">
    <citation type="submission" date="2019-03" db="EMBL/GenBank/DDBJ databases">
        <title>Genomic Encyclopedia of Archaeal and Bacterial Type Strains, Phase II (KMG-II): from individual species to whole genera.</title>
        <authorList>
            <person name="Goeker M."/>
        </authorList>
    </citation>
    <scope>NUCLEOTIDE SEQUENCE [LARGE SCALE GENOMIC DNA]</scope>
    <source>
        <strain evidence="2 3">ATCC 25309</strain>
    </source>
</reference>
<proteinExistence type="predicted"/>
<comment type="caution">
    <text evidence="2">The sequence shown here is derived from an EMBL/GenBank/DDBJ whole genome shotgun (WGS) entry which is preliminary data.</text>
</comment>
<dbReference type="Gene3D" id="3.40.50.1820">
    <property type="entry name" value="alpha/beta hydrolase"/>
    <property type="match status" value="1"/>
</dbReference>
<evidence type="ECO:0000256" key="1">
    <source>
        <dbReference type="SAM" id="SignalP"/>
    </source>
</evidence>
<evidence type="ECO:0000313" key="3">
    <source>
        <dbReference type="Proteomes" id="UP000295662"/>
    </source>
</evidence>
<organism evidence="2 3">
    <name type="scientific">Prosthecobacter fusiformis</name>
    <dbReference type="NCBI Taxonomy" id="48464"/>
    <lineage>
        <taxon>Bacteria</taxon>
        <taxon>Pseudomonadati</taxon>
        <taxon>Verrucomicrobiota</taxon>
        <taxon>Verrucomicrobiia</taxon>
        <taxon>Verrucomicrobiales</taxon>
        <taxon>Verrucomicrobiaceae</taxon>
        <taxon>Prosthecobacter</taxon>
    </lineage>
</organism>
<dbReference type="PROSITE" id="PS51257">
    <property type="entry name" value="PROKAR_LIPOPROTEIN"/>
    <property type="match status" value="1"/>
</dbReference>
<dbReference type="EMBL" id="SOCA01000012">
    <property type="protein sequence ID" value="TDU64159.1"/>
    <property type="molecule type" value="Genomic_DNA"/>
</dbReference>
<dbReference type="SUPFAM" id="SSF53474">
    <property type="entry name" value="alpha/beta-Hydrolases"/>
    <property type="match status" value="1"/>
</dbReference>
<dbReference type="RefSeq" id="WP_133797319.1">
    <property type="nucleotide sequence ID" value="NZ_SOCA01000012.1"/>
</dbReference>
<accession>A0A4R7RJH1</accession>
<feature type="signal peptide" evidence="1">
    <location>
        <begin position="1"/>
        <end position="24"/>
    </location>
</feature>
<evidence type="ECO:0008006" key="4">
    <source>
        <dbReference type="Google" id="ProtNLM"/>
    </source>
</evidence>
<dbReference type="Proteomes" id="UP000295662">
    <property type="component" value="Unassembled WGS sequence"/>
</dbReference>
<name>A0A4R7RJH1_9BACT</name>
<sequence length="551" mass="61175">MHSRHAILLLLALMLASCIVPPRAPEVKAPFAPWRGLTQKVMAFNLARAAEAWDTLKDPQASDEEKKKAGETYDGALALVLKSWSRSQLPRKWRSGSVFAARGNRYAIHLQPITSSPLEVSPLMLDRLMAADSVPLGLLTDPVVEDGVGVPVVGQLQHSQALAAKSPMLPLNGAYLTLTAVLEFDPPQADGSRHSHLHLYNPLRQPEASFGGEKVKLAANYTAPKRMALNDGFLRPYSRIGLWYPGNMMNQTRLYRLEFYDPKRIPVVFIHGMLSDPQIWFNAINAIYADPVLRAHYQPWYFLYPSSLPVPSSSARLRASLEQARARLDPEGDDPGMNNMVLVGHSMGGLLSRMQTIDSQDALWSAYFNCPPEKLRVSKATQRWLKETLRFEKQPFIKRLIFITVPHQGSDMADRGSVSRLAALIRMPVDSIALGKEILTGNVDSLNPQLKDWGSYGFLGLGTLSPKHPYLKALNAQPIPVPHHSIIGHPGNGPLDKSSDLVVPYTSSHLETGTELVVPYWHGCVEKPEVTAEIALRLRQHLRESGVQTFQ</sequence>
<evidence type="ECO:0000313" key="2">
    <source>
        <dbReference type="EMBL" id="TDU64159.1"/>
    </source>
</evidence>
<keyword evidence="3" id="KW-1185">Reference proteome</keyword>
<feature type="chain" id="PRO_5020430419" description="AB hydrolase-1 domain-containing protein" evidence="1">
    <location>
        <begin position="25"/>
        <end position="551"/>
    </location>
</feature>
<dbReference type="OrthoDB" id="869379at2"/>
<keyword evidence="1" id="KW-0732">Signal</keyword>